<accession>W2V0I3</accession>
<proteinExistence type="predicted"/>
<evidence type="ECO:0000256" key="1">
    <source>
        <dbReference type="SAM" id="Phobius"/>
    </source>
</evidence>
<reference evidence="2 3" key="1">
    <citation type="journal article" date="2013" name="PLoS ONE">
        <title>Bacterial endosymbiosis in a chordate host: long-term co-evolution and conservation of secondary metabolism.</title>
        <authorList>
            <person name="Kwan J.C."/>
            <person name="Schmidt E.W."/>
        </authorList>
    </citation>
    <scope>NUCLEOTIDE SEQUENCE [LARGE SCALE GENOMIC DNA]</scope>
    <source>
        <strain evidence="3">L6</strain>
    </source>
</reference>
<feature type="transmembrane region" description="Helical" evidence="1">
    <location>
        <begin position="20"/>
        <end position="38"/>
    </location>
</feature>
<keyword evidence="1" id="KW-0812">Transmembrane</keyword>
<organism evidence="2 3">
    <name type="scientific">Candidatus Xenolissoclinum pacificiensis L6</name>
    <dbReference type="NCBI Taxonomy" id="1401685"/>
    <lineage>
        <taxon>Bacteria</taxon>
        <taxon>Pseudomonadati</taxon>
        <taxon>Pseudomonadota</taxon>
        <taxon>Alphaproteobacteria</taxon>
        <taxon>Rickettsiales</taxon>
        <taxon>Anaplasmataceae</taxon>
        <taxon>Candidatus Xenolissoclinum</taxon>
    </lineage>
</organism>
<sequence>MLQEVLVLLKTQKKRSDIGYILFGIIGSVYVNVNILALM</sequence>
<keyword evidence="1" id="KW-1133">Transmembrane helix</keyword>
<dbReference type="EMBL" id="AXCJ01000001">
    <property type="protein sequence ID" value="ETO91931.1"/>
    <property type="molecule type" value="Genomic_DNA"/>
</dbReference>
<evidence type="ECO:0000313" key="3">
    <source>
        <dbReference type="Proteomes" id="UP000018951"/>
    </source>
</evidence>
<protein>
    <submittedName>
        <fullName evidence="2">Uncharacterized protein</fullName>
    </submittedName>
</protein>
<name>W2V0I3_9RICK</name>
<dbReference type="AlphaFoldDB" id="W2V0I3"/>
<evidence type="ECO:0000313" key="2">
    <source>
        <dbReference type="EMBL" id="ETO91931.1"/>
    </source>
</evidence>
<keyword evidence="3" id="KW-1185">Reference proteome</keyword>
<comment type="caution">
    <text evidence="2">The sequence shown here is derived from an EMBL/GenBank/DDBJ whole genome shotgun (WGS) entry which is preliminary data.</text>
</comment>
<dbReference type="Proteomes" id="UP000018951">
    <property type="component" value="Unassembled WGS sequence"/>
</dbReference>
<keyword evidence="1" id="KW-0472">Membrane</keyword>
<gene>
    <name evidence="2" type="ORF">P857_1111</name>
</gene>